<dbReference type="EMBL" id="JAUJFL010000001">
    <property type="protein sequence ID" value="KAK2615921.1"/>
    <property type="molecule type" value="Genomic_DNA"/>
</dbReference>
<keyword evidence="2" id="KW-1133">Transmembrane helix</keyword>
<comment type="caution">
    <text evidence="3">The sequence shown here is derived from an EMBL/GenBank/DDBJ whole genome shotgun (WGS) entry which is preliminary data.</text>
</comment>
<feature type="transmembrane region" description="Helical" evidence="2">
    <location>
        <begin position="590"/>
        <end position="612"/>
    </location>
</feature>
<protein>
    <submittedName>
        <fullName evidence="3">Uncharacterized protein</fullName>
    </submittedName>
</protein>
<reference evidence="3" key="1">
    <citation type="submission" date="2023-06" db="EMBL/GenBank/DDBJ databases">
        <authorList>
            <person name="Noh H."/>
        </authorList>
    </citation>
    <scope>NUCLEOTIDE SEQUENCE</scope>
    <source>
        <strain evidence="3">DUCC20226</strain>
    </source>
</reference>
<evidence type="ECO:0000256" key="2">
    <source>
        <dbReference type="SAM" id="Phobius"/>
    </source>
</evidence>
<keyword evidence="4" id="KW-1185">Reference proteome</keyword>
<evidence type="ECO:0000313" key="3">
    <source>
        <dbReference type="EMBL" id="KAK2615921.1"/>
    </source>
</evidence>
<evidence type="ECO:0000313" key="4">
    <source>
        <dbReference type="Proteomes" id="UP001265746"/>
    </source>
</evidence>
<feature type="transmembrane region" description="Helical" evidence="2">
    <location>
        <begin position="110"/>
        <end position="129"/>
    </location>
</feature>
<feature type="transmembrane region" description="Helical" evidence="2">
    <location>
        <begin position="33"/>
        <end position="57"/>
    </location>
</feature>
<name>A0AAD9ST63_PHOAM</name>
<evidence type="ECO:0000256" key="1">
    <source>
        <dbReference type="SAM" id="MobiDB-lite"/>
    </source>
</evidence>
<proteinExistence type="predicted"/>
<organism evidence="3 4">
    <name type="scientific">Phomopsis amygdali</name>
    <name type="common">Fusicoccum amygdali</name>
    <dbReference type="NCBI Taxonomy" id="1214568"/>
    <lineage>
        <taxon>Eukaryota</taxon>
        <taxon>Fungi</taxon>
        <taxon>Dikarya</taxon>
        <taxon>Ascomycota</taxon>
        <taxon>Pezizomycotina</taxon>
        <taxon>Sordariomycetes</taxon>
        <taxon>Sordariomycetidae</taxon>
        <taxon>Diaporthales</taxon>
        <taxon>Diaporthaceae</taxon>
        <taxon>Diaporthe</taxon>
    </lineage>
</organism>
<sequence length="747" mass="81943">MAQDSVHLGTWTNWSRGKTMGATLTLNRTDGNLLIAFTAVFVGIVTGRLWRIACYIFHRCYSTSEPRDALHHQRQAVLRNSSSAASALWTFVQIVWAWQNISRGTFTRAFPAFLTAASCVIAFAVVGGYSSQISSALKNEVLLNSTSCGLVANPHTADSMSVVYPFAAGQVASAANYRNLSLTPGPISSAEQCYTTTPGVFDCNHFIKNNIPSAVDKNAPCPFPGGICRSNSSNIRLDTGYIDTVKDLGLNSPQDESIQYRAVFHCAPLETDGYIINATTPDDNFTGYYYGSAPENAAFRNATYVTESLYSQYFKEVSNAQRVRGKNFILALPQALTSDLTIFNSRLQALTMFNTAWSDRSEFTPIPALARSDADTIVAFLAGNGVEFFKATEDLWYRATILGNKASQSIRQDEKIQLYRPEEASSPLGCTQQFQICNPSLPEDRKCGPLASSMDSQIGAATLFNMTGEDLLGGNFPSHRLGSRFSWFIMQLWYGTYQVSDILSVLQARALVSQQYLAEGVMGEIPENQWQLDVSHWFATYLASLQAAMVNSVLGPTDPALDPYKQLPPNQHARQLCNSQKILSTQYVSFSLFGLYFTYITGTLLILISYILEPVFACLYRRRKYREYTYLEWTATETLQLQRASYQGIGSGTWSGYTDTIPTTRRGETLGNLPLSYPLSNSSATSFGSSLGQGNSSSNLSVSPVASQCGSMDRVSLDDLLLESGSTIESGWSPSSATSRATDDGSN</sequence>
<keyword evidence="2" id="KW-0472">Membrane</keyword>
<dbReference type="Proteomes" id="UP001265746">
    <property type="component" value="Unassembled WGS sequence"/>
</dbReference>
<keyword evidence="2" id="KW-0812">Transmembrane</keyword>
<feature type="region of interest" description="Disordered" evidence="1">
    <location>
        <begin position="726"/>
        <end position="747"/>
    </location>
</feature>
<dbReference type="AlphaFoldDB" id="A0AAD9ST63"/>
<accession>A0AAD9ST63</accession>
<gene>
    <name evidence="3" type="ORF">N8I77_002642</name>
</gene>